<protein>
    <submittedName>
        <fullName evidence="1">Uncharacterized protein</fullName>
    </submittedName>
</protein>
<comment type="caution">
    <text evidence="1">The sequence shown here is derived from an EMBL/GenBank/DDBJ whole genome shotgun (WGS) entry which is preliminary data.</text>
</comment>
<dbReference type="EMBL" id="BPLR01012671">
    <property type="protein sequence ID" value="GIY55762.1"/>
    <property type="molecule type" value="Genomic_DNA"/>
</dbReference>
<evidence type="ECO:0000313" key="2">
    <source>
        <dbReference type="Proteomes" id="UP001054945"/>
    </source>
</evidence>
<name>A0AAV4UDE0_CAEEX</name>
<dbReference type="Proteomes" id="UP001054945">
    <property type="component" value="Unassembled WGS sequence"/>
</dbReference>
<accession>A0AAV4UDE0</accession>
<gene>
    <name evidence="1" type="ORF">CEXT_748661</name>
</gene>
<organism evidence="1 2">
    <name type="scientific">Caerostris extrusa</name>
    <name type="common">Bark spider</name>
    <name type="synonym">Caerostris bankana</name>
    <dbReference type="NCBI Taxonomy" id="172846"/>
    <lineage>
        <taxon>Eukaryota</taxon>
        <taxon>Metazoa</taxon>
        <taxon>Ecdysozoa</taxon>
        <taxon>Arthropoda</taxon>
        <taxon>Chelicerata</taxon>
        <taxon>Arachnida</taxon>
        <taxon>Araneae</taxon>
        <taxon>Araneomorphae</taxon>
        <taxon>Entelegynae</taxon>
        <taxon>Araneoidea</taxon>
        <taxon>Araneidae</taxon>
        <taxon>Caerostris</taxon>
    </lineage>
</organism>
<dbReference type="AlphaFoldDB" id="A0AAV4UDE0"/>
<keyword evidence="2" id="KW-1185">Reference proteome</keyword>
<evidence type="ECO:0000313" key="1">
    <source>
        <dbReference type="EMBL" id="GIY55762.1"/>
    </source>
</evidence>
<sequence>MYGSKKDWKEGRKGGWMEGRMGGWVDGWMDGWMDRRTERRKDERKDGWMEGKKEGWRVGWTEGRCIHGITLIRSFLRRNLKCLSAMLLSYEVIYSKDIFSLWTMV</sequence>
<reference evidence="1 2" key="1">
    <citation type="submission" date="2021-06" db="EMBL/GenBank/DDBJ databases">
        <title>Caerostris extrusa draft genome.</title>
        <authorList>
            <person name="Kono N."/>
            <person name="Arakawa K."/>
        </authorList>
    </citation>
    <scope>NUCLEOTIDE SEQUENCE [LARGE SCALE GENOMIC DNA]</scope>
</reference>
<proteinExistence type="predicted"/>